<dbReference type="EMBL" id="JABEQK010000014">
    <property type="protein sequence ID" value="MBB2206300.1"/>
    <property type="molecule type" value="Genomic_DNA"/>
</dbReference>
<accession>A0A7W4KG95</accession>
<sequence length="2781" mass="281121">MRLILEQRYLFDGSIAHVAHHHAHHGGIDAHEGTAVADAIEAVADAPPAAGISRPEPGHTDDRQAATLADGAAAGSLTAIVFVDSRVADWKELTASLPDNVGVVVISPDRNGMDVVSRVLAHQQDLQSVNFLTYGQPGAAELGNSTISEATVAADSRQVTGWGDALAPGGQILFWGCDVGAGVDGRALVDDLHTLTGADIAASTDRTGLATLGGNWTLEQTAGMDQAQVASPFSTQAEANYDYALDGPVADVALSGQASALLGGTFTDTITFKNSGGSPGYTPYVELFAPTNSKQYTPLESGGLSMVNGSGSTNLPYKMALLTTGPGNTIGATNPLTGTWVAAPTGFAVGDTMYVAQLPFGSYTPGQPPITIQATFLTDTSNESIVSRLSSDGGLVNIAAAGGYALGDSPTGSTPIASSFQTAGTSLDLLDVTSQIQTAVGEDESPTGPDYVQHYQLTLTAAPITNGNPISGGTVTIALPEQVIFKGGTVDIGGQTVTPTFTGTPGKPGGTLNLALTNAMWATGAPLTIDIPVYVDRTDASDNPVLEPGSVVDPTTIAAPTESYASVTWTPPTGSFDKGYTKTFGATVTSADTAFDAKAFAIQESATDETGGGKVMPDDVITHTIAIENSDFYASNNLNLAATLSDGQTILGTTVPLFSYTDINGDLHQNLSLGNAGGSTGSYWSYTRNSSTGVTTATFDIAQMLAAQDLPAMRAGSSASLTYGSQASETFLVTSLPVTEGNQLTSSVNASVDLLDPSSGQSLSETAGDTSGTTLAVAQGGPSLQVVAINGDTGAAANPIKAGDYVTYQATYNLTSNTFDGLDLASYLPLPLVNTADPTASGSATTTQFTQATGQTRGTYIGNAANQAGTYILDTTPASAATDVTIASTAAVNSAANSVDFALLSNNTMSETGKTVTVLFTLRATDAPFADGLTMTSQEQSTFVYGSDPTHDTQQTSVITQSTVAEPMAELKTGIVSVMTPDSHADTVSYTGSADPTAIFSAAGSTGNIFKTQPTPTSPDQTLGAIEDLDASQANAGDTVRIATSVQNSGSATMYGLTIAGTLPAGFAPGDVRNFQITYPDGSAVPLSDSTAYFTAAGLKIPASATESSLAAGQVLTVTYDLTLPATAIDTTLSPSAKIVNFWNTADAAAAGTSTSGFVTSRTQTSDLGDGADITTIAPSITQSLGPSSIRLEDGTTVEQNYNGMDAAGADHGSNTVVAGEQRQTTITVQVPQGTLTNAGDVSITVTLPKGVTYVPGSQSVPGYSVASPTPTSNGDGTTTLVFDLGSSVTNTNTNGTPKALTLTYTANYTNGMDSVGTDQPLTAALNYTPDGTGASRSLAATPVQAIEQEPSLSEQIASTLDNQKAAYSGETVTYTATITNTGLVHAYDVTVNPTNDTPTVLQGVSYSFNGQSGLDTAGLNSAIKQYLGTTGLAPGAEHALTYQIIGKIASNQPATTTAKVEDTVTSNSVPNGPGGTSYTAPEVQTATAHDALVAVGAPTATSLSIVGEANDTTLVSGQPLSLARTGSAINVVPGDYVTLRGIATLPEGSNGNVTLTFDVPSNLTVDMSATAANSNVKILLVSPDGQMTSTTLESLLGTGSSKSSTVQTIGGLSAAQTTAATQGLPLSADQISYADGKLTINLGTVTDNAGQDNPSSVGTYGSAIYVVVDVNAWVNNDASNKAGNQLIGETLSVSTDATASQPVTTPSVTQTVVEPQVTLTKTVQGITYDAGTGTYTVTYVDTLTNTSTVTAYGVTLNDPFASGESPYGTATLSNPTPDVDGTKNSSTPQLGSSAVTGRITLEGGQSEAITYHVQLPASQLGADATTATVTWLSLQNVAAGANTSGAVDQSRDGSGNPAVDDYSASVTTGLAYVAGQVWQDLGYTPNTYASATDTALGNVKVKIVEADGHGTYDTSSQLNAGAGLLTAADGTYATLIPFYGATPSSTLATVTLPSAGQSGLPGGETLVYNPHGTTAAATATVSPDSTGGHVATHVDMSFALPDTAPTWAVSGATTGWGGTTPITDQNGRQTISLGNAGTLAVSDAEIDRLVGDGAIVSANAYAGTVLTVQRYSSPTTASPSATDGFGAAGNATIANGAVSVGGTQIGTYDQAKLSTGILQVTFGGNATAASIATLLQNLTYTYTAANNDGWSNLAIGATLSDGNTTSVGGNSLTGHQGTGGAKTSAPLWTYVDIPPASPAGFTTAFTEPNNNTPVLPTYLDNSLTLQGTGSIQKAVIQVTNALPEDVLAAPTLPSGISIDTGNTSYDSAAYTYTLTLTGTVGTPLSSWQTALRAITYADSSDTPTTTPRNVTMSLYENGVATPVTTTGTVSVTAVDDSPVLTTTTLLPIQSSEDAATPVSGVQGTSLATLIGFDSNPSGPRNVQDPDLANDHDGSATGTLGIAITNVDTSKGTWYYSTDGGTNWATMPAIPAGSAFDLTVTPQTQVYFQPTVANWNGTISNALTFRAWDQSDAVHSGTVTTLPTASLGQGTNTPSAAYSANAQSVSLNVAAVNDAPTITGTPVMPAETVNSTTETAPGSTVASLFTSVFSDATDNATLSTANTLAGIAITGDAADPATQGTWHYSTDGGANWTALPSNLSATNALVLPTTAQLQFVPVAGFSGKPGGLTVHVVDNSGQSNNAAPSFMKGTTPVYGSDIGTTVYTGVDVSTAIAGTVPTDAASISADSVVLTIPVYDAPTMTGAPQAPTESEDTTAANAPHATVTSVLGPVFSYPTRNSLPDPIGGMAITGDAANATTQGTWRYSTDGGASWTVLPSDLSST</sequence>
<evidence type="ECO:0000259" key="2">
    <source>
        <dbReference type="Pfam" id="PF14252"/>
    </source>
</evidence>
<name>A0A7W4KG95_9PROT</name>
<organism evidence="3 4">
    <name type="scientific">Gluconacetobacter takamatsuzukensis</name>
    <dbReference type="NCBI Taxonomy" id="1286190"/>
    <lineage>
        <taxon>Bacteria</taxon>
        <taxon>Pseudomonadati</taxon>
        <taxon>Pseudomonadota</taxon>
        <taxon>Alphaproteobacteria</taxon>
        <taxon>Acetobacterales</taxon>
        <taxon>Acetobacteraceae</taxon>
        <taxon>Gluconacetobacter</taxon>
    </lineage>
</organism>
<dbReference type="InterPro" id="IPR025592">
    <property type="entry name" value="DUF4347"/>
</dbReference>
<feature type="domain" description="DUF4347" evidence="2">
    <location>
        <begin position="80"/>
        <end position="243"/>
    </location>
</feature>
<dbReference type="Pfam" id="PF14252">
    <property type="entry name" value="DUF4347"/>
    <property type="match status" value="1"/>
</dbReference>
<evidence type="ECO:0000313" key="4">
    <source>
        <dbReference type="Proteomes" id="UP000540556"/>
    </source>
</evidence>
<reference evidence="3 4" key="1">
    <citation type="submission" date="2020-04" db="EMBL/GenBank/DDBJ databases">
        <title>Description of novel Gluconacetobacter.</title>
        <authorList>
            <person name="Sombolestani A."/>
        </authorList>
    </citation>
    <scope>NUCLEOTIDE SEQUENCE [LARGE SCALE GENOMIC DNA]</scope>
    <source>
        <strain evidence="3 4">LMG 27800</strain>
    </source>
</reference>
<feature type="non-terminal residue" evidence="3">
    <location>
        <position position="2781"/>
    </location>
</feature>
<dbReference type="RefSeq" id="WP_182950842.1">
    <property type="nucleotide sequence ID" value="NZ_JABEQK010000014.1"/>
</dbReference>
<dbReference type="SUPFAM" id="SSF50939">
    <property type="entry name" value="Sialidases"/>
    <property type="match status" value="1"/>
</dbReference>
<feature type="region of interest" description="Disordered" evidence="1">
    <location>
        <begin position="1767"/>
        <end position="1793"/>
    </location>
</feature>
<dbReference type="NCBIfam" id="TIGR01451">
    <property type="entry name" value="B_ant_repeat"/>
    <property type="match status" value="1"/>
</dbReference>
<evidence type="ECO:0000313" key="3">
    <source>
        <dbReference type="EMBL" id="MBB2206300.1"/>
    </source>
</evidence>
<gene>
    <name evidence="3" type="ORF">HLH27_14935</name>
</gene>
<dbReference type="InterPro" id="IPR047589">
    <property type="entry name" value="DUF11_rpt"/>
</dbReference>
<dbReference type="InterPro" id="IPR036278">
    <property type="entry name" value="Sialidase_sf"/>
</dbReference>
<comment type="caution">
    <text evidence="3">The sequence shown here is derived from an EMBL/GenBank/DDBJ whole genome shotgun (WGS) entry which is preliminary data.</text>
</comment>
<dbReference type="Proteomes" id="UP000540556">
    <property type="component" value="Unassembled WGS sequence"/>
</dbReference>
<proteinExistence type="predicted"/>
<evidence type="ECO:0000256" key="1">
    <source>
        <dbReference type="SAM" id="MobiDB-lite"/>
    </source>
</evidence>
<feature type="compositionally biased region" description="Polar residues" evidence="1">
    <location>
        <begin position="1769"/>
        <end position="1793"/>
    </location>
</feature>
<protein>
    <submittedName>
        <fullName evidence="3">DUF4347 domain-containing protein</fullName>
    </submittedName>
</protein>
<keyword evidence="4" id="KW-1185">Reference proteome</keyword>